<evidence type="ECO:0000313" key="2">
    <source>
        <dbReference type="Proteomes" id="UP000290331"/>
    </source>
</evidence>
<gene>
    <name evidence="1" type="primary">66</name>
    <name evidence="1" type="ORF">SEA_KISI_66</name>
</gene>
<dbReference type="EMBL" id="MK376955">
    <property type="protein sequence ID" value="QAU06484.1"/>
    <property type="molecule type" value="Genomic_DNA"/>
</dbReference>
<protein>
    <submittedName>
        <fullName evidence="1">Uncharacterized protein</fullName>
    </submittedName>
</protein>
<organism evidence="1 2">
    <name type="scientific">Mycobacterium phage KiSi</name>
    <dbReference type="NCBI Taxonomy" id="2507856"/>
    <lineage>
        <taxon>Viruses</taxon>
        <taxon>Duplodnaviria</taxon>
        <taxon>Heunggongvirae</taxon>
        <taxon>Uroviricota</taxon>
        <taxon>Caudoviricetes</taxon>
        <taxon>Weiservirinae</taxon>
        <taxon>Anayavirus</taxon>
        <taxon>Anayavirus kisi</taxon>
    </lineage>
</organism>
<sequence length="97" mass="10891">MSHYLRTVPEGCACHCYPVRDPAEPQLGTWLDMEPNPSCWVHFPRPWRIRRVTEGALVVGWVIEQYLGESLGHAIVHYYEGGADAIAAFADPRAEAV</sequence>
<name>A0A410TC50_9CAUD</name>
<dbReference type="GeneID" id="60324624"/>
<proteinExistence type="predicted"/>
<keyword evidence="2" id="KW-1185">Reference proteome</keyword>
<evidence type="ECO:0000313" key="1">
    <source>
        <dbReference type="EMBL" id="QAU06484.1"/>
    </source>
</evidence>
<reference evidence="1 2" key="1">
    <citation type="submission" date="2019-01" db="EMBL/GenBank/DDBJ databases">
        <authorList>
            <person name="Kinder M."/>
            <person name="Sitio E."/>
            <person name="Ackerson L."/>
            <person name="Anderson L."/>
            <person name="Cottrell A."/>
            <person name="Eggleston T."/>
            <person name="Kiefer A."/>
            <person name="Ukcamaj A."/>
            <person name="Vendrell P."/>
            <person name="Waytashek C."/>
            <person name="Yeo A."/>
            <person name="Braley A.B."/>
            <person name="Ettinger A.-S.H."/>
            <person name="Ettinger W.F."/>
            <person name="Anders K.R."/>
            <person name="Bradley K.W."/>
            <person name="Asai D.J."/>
            <person name="Bowman C.A."/>
            <person name="Russell D.A."/>
            <person name="Pope W.H."/>
            <person name="Jacobs-Sera D."/>
            <person name="Hendrix R.W."/>
            <person name="Hatfull G.F."/>
        </authorList>
    </citation>
    <scope>NUCLEOTIDE SEQUENCE [LARGE SCALE GENOMIC DNA]</scope>
</reference>
<dbReference type="KEGG" id="vg:60324624"/>
<dbReference type="Proteomes" id="UP000290331">
    <property type="component" value="Segment"/>
</dbReference>
<accession>A0A410TC50</accession>
<dbReference type="RefSeq" id="YP_009953157.1">
    <property type="nucleotide sequence ID" value="NC_051619.1"/>
</dbReference>